<feature type="region of interest" description="Disordered" evidence="6">
    <location>
        <begin position="1"/>
        <end position="32"/>
    </location>
</feature>
<evidence type="ECO:0000256" key="6">
    <source>
        <dbReference type="SAM" id="MobiDB-lite"/>
    </source>
</evidence>
<name>A0A3L6PDP2_PANMI</name>
<protein>
    <submittedName>
        <fullName evidence="8">Hydrophobic protein OSR8-like</fullName>
    </submittedName>
</protein>
<dbReference type="GO" id="GO:0016020">
    <property type="term" value="C:membrane"/>
    <property type="evidence" value="ECO:0007669"/>
    <property type="project" value="UniProtKB-SubCell"/>
</dbReference>
<gene>
    <name evidence="8" type="ORF">C2845_PM10G17660</name>
</gene>
<dbReference type="STRING" id="4540.A0A3L6PDP2"/>
<feature type="compositionally biased region" description="Basic and acidic residues" evidence="6">
    <location>
        <begin position="95"/>
        <end position="104"/>
    </location>
</feature>
<comment type="caution">
    <text evidence="8">The sequence shown here is derived from an EMBL/GenBank/DDBJ whole genome shotgun (WGS) entry which is preliminary data.</text>
</comment>
<dbReference type="PANTHER" id="PTHR21659:SF21">
    <property type="entry name" value="OS06G0651900 PROTEIN"/>
    <property type="match status" value="1"/>
</dbReference>
<comment type="subcellular location">
    <subcellularLocation>
        <location evidence="1">Membrane</location>
    </subcellularLocation>
</comment>
<dbReference type="Pfam" id="PF01679">
    <property type="entry name" value="Pmp3"/>
    <property type="match status" value="1"/>
</dbReference>
<keyword evidence="9" id="KW-1185">Reference proteome</keyword>
<evidence type="ECO:0000256" key="1">
    <source>
        <dbReference type="ARBA" id="ARBA00004370"/>
    </source>
</evidence>
<feature type="compositionally biased region" description="Basic and acidic residues" evidence="6">
    <location>
        <begin position="21"/>
        <end position="31"/>
    </location>
</feature>
<feature type="compositionally biased region" description="Acidic residues" evidence="6">
    <location>
        <begin position="81"/>
        <end position="94"/>
    </location>
</feature>
<evidence type="ECO:0000256" key="2">
    <source>
        <dbReference type="ARBA" id="ARBA00009530"/>
    </source>
</evidence>
<keyword evidence="4 7" id="KW-1133">Transmembrane helix</keyword>
<comment type="similarity">
    <text evidence="2">Belongs to the UPF0057 (PMP3) family.</text>
</comment>
<dbReference type="OrthoDB" id="2802411at2759"/>
<evidence type="ECO:0000256" key="7">
    <source>
        <dbReference type="SAM" id="Phobius"/>
    </source>
</evidence>
<dbReference type="EMBL" id="PQIB02000018">
    <property type="protein sequence ID" value="RLM54354.1"/>
    <property type="molecule type" value="Genomic_DNA"/>
</dbReference>
<dbReference type="Proteomes" id="UP000275267">
    <property type="component" value="Unassembled WGS sequence"/>
</dbReference>
<proteinExistence type="inferred from homology"/>
<evidence type="ECO:0000313" key="8">
    <source>
        <dbReference type="EMBL" id="RLM54354.1"/>
    </source>
</evidence>
<feature type="region of interest" description="Disordered" evidence="6">
    <location>
        <begin position="45"/>
        <end position="125"/>
    </location>
</feature>
<evidence type="ECO:0000256" key="5">
    <source>
        <dbReference type="ARBA" id="ARBA00023136"/>
    </source>
</evidence>
<keyword evidence="3 7" id="KW-0812">Transmembrane</keyword>
<dbReference type="AlphaFoldDB" id="A0A3L6PDP2"/>
<sequence>MDLQSPVHASAAPVGGGDGLEGDRASRREKTSGWCGRVWCRIPSPAVRSPTARHGRFLGDGRANPGTGDVHGKNLGRKSEEDDTSGPGEEDEGPGGDRRVETRRFLPTQPASWRHPGGGGGGGRMSSGGCSTCLEVIFAVVLPPLGVFFRYGCCSSEFFISLVLTVLGYAPGIVYSLYVILRTPPEPPGIDGERPYDMLA</sequence>
<accession>A0A3L6PDP2</accession>
<evidence type="ECO:0000313" key="9">
    <source>
        <dbReference type="Proteomes" id="UP000275267"/>
    </source>
</evidence>
<evidence type="ECO:0000256" key="4">
    <source>
        <dbReference type="ARBA" id="ARBA00022989"/>
    </source>
</evidence>
<reference evidence="9" key="1">
    <citation type="journal article" date="2019" name="Nat. Commun.">
        <title>The genome of broomcorn millet.</title>
        <authorList>
            <person name="Zou C."/>
            <person name="Miki D."/>
            <person name="Li D."/>
            <person name="Tang Q."/>
            <person name="Xiao L."/>
            <person name="Rajput S."/>
            <person name="Deng P."/>
            <person name="Jia W."/>
            <person name="Huang R."/>
            <person name="Zhang M."/>
            <person name="Sun Y."/>
            <person name="Hu J."/>
            <person name="Fu X."/>
            <person name="Schnable P.S."/>
            <person name="Li F."/>
            <person name="Zhang H."/>
            <person name="Feng B."/>
            <person name="Zhu X."/>
            <person name="Liu R."/>
            <person name="Schnable J.C."/>
            <person name="Zhu J.-K."/>
            <person name="Zhang H."/>
        </authorList>
    </citation>
    <scope>NUCLEOTIDE SEQUENCE [LARGE SCALE GENOMIC DNA]</scope>
</reference>
<organism evidence="8 9">
    <name type="scientific">Panicum miliaceum</name>
    <name type="common">Proso millet</name>
    <name type="synonym">Broomcorn millet</name>
    <dbReference type="NCBI Taxonomy" id="4540"/>
    <lineage>
        <taxon>Eukaryota</taxon>
        <taxon>Viridiplantae</taxon>
        <taxon>Streptophyta</taxon>
        <taxon>Embryophyta</taxon>
        <taxon>Tracheophyta</taxon>
        <taxon>Spermatophyta</taxon>
        <taxon>Magnoliopsida</taxon>
        <taxon>Liliopsida</taxon>
        <taxon>Poales</taxon>
        <taxon>Poaceae</taxon>
        <taxon>PACMAD clade</taxon>
        <taxon>Panicoideae</taxon>
        <taxon>Panicodae</taxon>
        <taxon>Paniceae</taxon>
        <taxon>Panicinae</taxon>
        <taxon>Panicum</taxon>
        <taxon>Panicum sect. Panicum</taxon>
    </lineage>
</organism>
<dbReference type="PANTHER" id="PTHR21659">
    <property type="entry name" value="HYDROPHOBIC PROTEIN RCI2 LOW TEMPERATURE AND SALT RESPONSIVE PROTEIN LTI6 -RELATED"/>
    <property type="match status" value="1"/>
</dbReference>
<feature type="transmembrane region" description="Helical" evidence="7">
    <location>
        <begin position="158"/>
        <end position="181"/>
    </location>
</feature>
<feature type="compositionally biased region" description="Gly residues" evidence="6">
    <location>
        <begin position="116"/>
        <end position="125"/>
    </location>
</feature>
<dbReference type="InterPro" id="IPR000612">
    <property type="entry name" value="PMP3"/>
</dbReference>
<evidence type="ECO:0000256" key="3">
    <source>
        <dbReference type="ARBA" id="ARBA00022692"/>
    </source>
</evidence>
<dbReference type="PROSITE" id="PS01309">
    <property type="entry name" value="UPF0057"/>
    <property type="match status" value="1"/>
</dbReference>
<keyword evidence="5 7" id="KW-0472">Membrane</keyword>